<dbReference type="GeneID" id="29002643"/>
<name>A0A167KVQ0_PHYB8</name>
<evidence type="ECO:0000256" key="1">
    <source>
        <dbReference type="ARBA" id="ARBA00023054"/>
    </source>
</evidence>
<feature type="region of interest" description="Disordered" evidence="3">
    <location>
        <begin position="179"/>
        <end position="199"/>
    </location>
</feature>
<feature type="coiled-coil region" evidence="2">
    <location>
        <begin position="32"/>
        <end position="137"/>
    </location>
</feature>
<sequence>MDLCDVDEANSTVTKCNHCNRICLTNDEHKALVSQTDEIRDLKQQLKSQTEAFERLQLDISTLNKKYVAAIERVADVQHEKDLVEHELEELSRKLFEEANGMVATEKREKWELENQLRQTQEYLVSEQSQLTELKERMQAMLVSEDLSPAQNQNDPRTRAQNDLQELYGVKRASTNPTLYRKNISSDPTQRVTSMPPLQSQPRIQRMVTIDEFQLNKFQEYINSSRSVSVKKLSQFAYLKYCQAEDIEPCLRFGPQSRLSVKKMMDYLMRQPCFIEQMPLDDNVAPKSTLVTPISITTQRPLWERFSNSKILDGGCSACGRSAGQDCALKYRFKLDSSDPWLPIDEYCRDRLVAVCEFYVFLRNIQLGLYSDRPVQDLYAENIRLRLQMFYSRMGALPVMLEGMGMSPDTIGKASVPLETLATIPDDAYTSDTSASSGPCTPIRTNLSILSSVAYQNEPWALDSSQSQPP</sequence>
<dbReference type="AlphaFoldDB" id="A0A167KVQ0"/>
<dbReference type="FunCoup" id="A0A167KVQ0">
    <property type="interactions" value="6"/>
</dbReference>
<gene>
    <name evidence="5" type="ORF">PHYBLDRAFT_67095</name>
</gene>
<dbReference type="GO" id="GO:0070319">
    <property type="term" value="C:Golgi to plasma membrane transport vesicle"/>
    <property type="evidence" value="ECO:0007669"/>
    <property type="project" value="TreeGrafter"/>
</dbReference>
<dbReference type="OrthoDB" id="5560525at2759"/>
<dbReference type="Pfam" id="PF06428">
    <property type="entry name" value="Sec2p"/>
    <property type="match status" value="1"/>
</dbReference>
<organism evidence="5 6">
    <name type="scientific">Phycomyces blakesleeanus (strain ATCC 8743b / DSM 1359 / FGSC 10004 / NBRC 33097 / NRRL 1555)</name>
    <dbReference type="NCBI Taxonomy" id="763407"/>
    <lineage>
        <taxon>Eukaryota</taxon>
        <taxon>Fungi</taxon>
        <taxon>Fungi incertae sedis</taxon>
        <taxon>Mucoromycota</taxon>
        <taxon>Mucoromycotina</taxon>
        <taxon>Mucoromycetes</taxon>
        <taxon>Mucorales</taxon>
        <taxon>Phycomycetaceae</taxon>
        <taxon>Phycomyces</taxon>
    </lineage>
</organism>
<dbReference type="GO" id="GO:0006887">
    <property type="term" value="P:exocytosis"/>
    <property type="evidence" value="ECO:0007669"/>
    <property type="project" value="TreeGrafter"/>
</dbReference>
<reference evidence="6" key="1">
    <citation type="submission" date="2015-06" db="EMBL/GenBank/DDBJ databases">
        <title>Expansion of signal transduction pathways in fungi by whole-genome duplication.</title>
        <authorList>
            <consortium name="DOE Joint Genome Institute"/>
            <person name="Corrochano L.M."/>
            <person name="Kuo A."/>
            <person name="Marcet-Houben M."/>
            <person name="Polaino S."/>
            <person name="Salamov A."/>
            <person name="Villalobos J.M."/>
            <person name="Alvarez M.I."/>
            <person name="Avalos J."/>
            <person name="Benito E.P."/>
            <person name="Benoit I."/>
            <person name="Burger G."/>
            <person name="Camino L.P."/>
            <person name="Canovas D."/>
            <person name="Cerda-Olmedo E."/>
            <person name="Cheng J.-F."/>
            <person name="Dominguez A."/>
            <person name="Elias M."/>
            <person name="Eslava A.P."/>
            <person name="Glaser F."/>
            <person name="Grimwood J."/>
            <person name="Gutierrez G."/>
            <person name="Heitman J."/>
            <person name="Henrissat B."/>
            <person name="Iturriaga E.A."/>
            <person name="Lang B.F."/>
            <person name="Lavin J.L."/>
            <person name="Lee S."/>
            <person name="Li W."/>
            <person name="Lindquist E."/>
            <person name="Lopez-Garcia S."/>
            <person name="Luque E.M."/>
            <person name="Marcos A.T."/>
            <person name="Martin J."/>
            <person name="McCluskey K."/>
            <person name="Medina H.R."/>
            <person name="Miralles-Duran A."/>
            <person name="Miyazaki A."/>
            <person name="Munoz-Torres E."/>
            <person name="Oguiza J.A."/>
            <person name="Ohm R."/>
            <person name="Olmedo M."/>
            <person name="Orejas M."/>
            <person name="Ortiz-Castellanos L."/>
            <person name="Pisabarro A.G."/>
            <person name="Rodriguez-Romero J."/>
            <person name="Ruiz-Herrera J."/>
            <person name="Ruiz-Vazquez R."/>
            <person name="Sanz C."/>
            <person name="Schackwitz W."/>
            <person name="Schmutz J."/>
            <person name="Shahriari M."/>
            <person name="Shelest E."/>
            <person name="Silva-Franco F."/>
            <person name="Soanes D."/>
            <person name="Syed K."/>
            <person name="Tagua V.G."/>
            <person name="Talbot N.J."/>
            <person name="Thon M."/>
            <person name="De vries R.P."/>
            <person name="Wiebenga A."/>
            <person name="Yadav J.S."/>
            <person name="Braun E.L."/>
            <person name="Baker S."/>
            <person name="Garre V."/>
            <person name="Horwitz B."/>
            <person name="Torres-Martinez S."/>
            <person name="Idnurm A."/>
            <person name="Herrera-Estrella A."/>
            <person name="Gabaldon T."/>
            <person name="Grigoriev I.V."/>
        </authorList>
    </citation>
    <scope>NUCLEOTIDE SEQUENCE [LARGE SCALE GENOMIC DNA]</scope>
    <source>
        <strain evidence="6">NRRL 1555(-)</strain>
    </source>
</reference>
<dbReference type="Proteomes" id="UP000077315">
    <property type="component" value="Unassembled WGS sequence"/>
</dbReference>
<evidence type="ECO:0000313" key="5">
    <source>
        <dbReference type="EMBL" id="OAD68999.1"/>
    </source>
</evidence>
<proteinExistence type="predicted"/>
<dbReference type="InterPro" id="IPR040351">
    <property type="entry name" value="RAB3IL/RAB3IP/Sec2"/>
</dbReference>
<dbReference type="GO" id="GO:0005085">
    <property type="term" value="F:guanyl-nucleotide exchange factor activity"/>
    <property type="evidence" value="ECO:0007669"/>
    <property type="project" value="InterPro"/>
</dbReference>
<keyword evidence="1 2" id="KW-0175">Coiled coil</keyword>
<keyword evidence="6" id="KW-1185">Reference proteome</keyword>
<dbReference type="InterPro" id="IPR009449">
    <property type="entry name" value="Sec2_N"/>
</dbReference>
<dbReference type="Pfam" id="PF25555">
    <property type="entry name" value="RAB3A-like_C"/>
    <property type="match status" value="1"/>
</dbReference>
<protein>
    <recommendedName>
        <fullName evidence="4">GDP/GTP exchange factor Sec2 N-terminal domain-containing protein</fullName>
    </recommendedName>
</protein>
<dbReference type="Gene3D" id="6.10.140.910">
    <property type="match status" value="1"/>
</dbReference>
<dbReference type="InParanoid" id="A0A167KVQ0"/>
<dbReference type="VEuPathDB" id="FungiDB:PHYBLDRAFT_67095"/>
<feature type="domain" description="GDP/GTP exchange factor Sec2 N-terminal" evidence="4">
    <location>
        <begin position="27"/>
        <end position="141"/>
    </location>
</feature>
<dbReference type="RefSeq" id="XP_018287039.1">
    <property type="nucleotide sequence ID" value="XM_018441737.1"/>
</dbReference>
<dbReference type="EMBL" id="KV440993">
    <property type="protein sequence ID" value="OAD68999.1"/>
    <property type="molecule type" value="Genomic_DNA"/>
</dbReference>
<evidence type="ECO:0000256" key="2">
    <source>
        <dbReference type="SAM" id="Coils"/>
    </source>
</evidence>
<dbReference type="SUPFAM" id="SSF144284">
    <property type="entry name" value="Sec2 N-terminal region"/>
    <property type="match status" value="1"/>
</dbReference>
<dbReference type="GO" id="GO:0051286">
    <property type="term" value="C:cell tip"/>
    <property type="evidence" value="ECO:0007669"/>
    <property type="project" value="TreeGrafter"/>
</dbReference>
<accession>A0A167KVQ0</accession>
<evidence type="ECO:0000259" key="4">
    <source>
        <dbReference type="Pfam" id="PF06428"/>
    </source>
</evidence>
<dbReference type="STRING" id="763407.A0A167KVQ0"/>
<dbReference type="CDD" id="cd21044">
    <property type="entry name" value="Rab11BD_RAB3IP_like"/>
    <property type="match status" value="1"/>
</dbReference>
<evidence type="ECO:0000313" key="6">
    <source>
        <dbReference type="Proteomes" id="UP000077315"/>
    </source>
</evidence>
<evidence type="ECO:0000256" key="3">
    <source>
        <dbReference type="SAM" id="MobiDB-lite"/>
    </source>
</evidence>
<dbReference type="PANTHER" id="PTHR14430">
    <property type="entry name" value="RABIN3-RELATED"/>
    <property type="match status" value="1"/>
</dbReference>
<dbReference type="PANTHER" id="PTHR14430:SF0">
    <property type="entry name" value="SEC2P DOMAIN-CONTAINING PROTEIN"/>
    <property type="match status" value="1"/>
</dbReference>